<sequence>MRALRHWLGLGACGIGAGVFAPVSVPAREPVNPVSGNNGFTVMVERDATLASGGNEGTLAIGGDLVLAGDHRVALATAGSHVVGGDTRPTALVVGGRVAFGRSAATGRVAVLSRGHAKIGSLAGSVVMDTDDNGVPARTRVNATGDYEDPRRVELSVRQPAASVGPATVFDFRRLFGTYRERAAALAECGNNVVLRDAAGRPFPGGTVPPGSTVRIGLTRGVTNVVRTTGRDLAAIARLVFGRGPTAASPLLVVVDTTAEGGVLTWVPPAVTGIGGKQARFVLFDFPDAVSITMPPGRGGTVKGTIYAPDATLTDTNPAGIDGNVIVGSLVQGGPGSDGGRIRDLPFGAVLDCPAAARTGARPPSGGAAVRLPSGGAAVRWKRSSYAAGRVPGAAVRAAAAAPGRG</sequence>
<dbReference type="EMBL" id="JACCCO010000003">
    <property type="protein sequence ID" value="NYF44311.1"/>
    <property type="molecule type" value="Genomic_DNA"/>
</dbReference>
<gene>
    <name evidence="2" type="ORF">HDA43_006538</name>
</gene>
<dbReference type="Pfam" id="PF20597">
    <property type="entry name" value="pAdhesive_15"/>
    <property type="match status" value="1"/>
</dbReference>
<reference evidence="2 3" key="1">
    <citation type="submission" date="2020-07" db="EMBL/GenBank/DDBJ databases">
        <title>Sequencing the genomes of 1000 actinobacteria strains.</title>
        <authorList>
            <person name="Klenk H.-P."/>
        </authorList>
    </citation>
    <scope>NUCLEOTIDE SEQUENCE [LARGE SCALE GENOMIC DNA]</scope>
    <source>
        <strain evidence="2 3">DSM 45763</strain>
    </source>
</reference>
<dbReference type="Proteomes" id="UP000576393">
    <property type="component" value="Unassembled WGS sequence"/>
</dbReference>
<feature type="domain" description="Choice-of-anchor A" evidence="1">
    <location>
        <begin position="34"/>
        <end position="334"/>
    </location>
</feature>
<dbReference type="AlphaFoldDB" id="A0A852VD49"/>
<evidence type="ECO:0000313" key="3">
    <source>
        <dbReference type="Proteomes" id="UP000576393"/>
    </source>
</evidence>
<protein>
    <submittedName>
        <fullName evidence="2">Choice-of-anchor A domain-containing protein</fullName>
    </submittedName>
</protein>
<proteinExistence type="predicted"/>
<evidence type="ECO:0000259" key="1">
    <source>
        <dbReference type="Pfam" id="PF20597"/>
    </source>
</evidence>
<keyword evidence="3" id="KW-1185">Reference proteome</keyword>
<evidence type="ECO:0000313" key="2">
    <source>
        <dbReference type="EMBL" id="NYF44311.1"/>
    </source>
</evidence>
<name>A0A852VD49_9ACTN</name>
<dbReference type="InterPro" id="IPR026588">
    <property type="entry name" value="Choice_anch_A"/>
</dbReference>
<dbReference type="NCBIfam" id="TIGR04215">
    <property type="entry name" value="choice_anch_A"/>
    <property type="match status" value="1"/>
</dbReference>
<dbReference type="RefSeq" id="WP_179828330.1">
    <property type="nucleotide sequence ID" value="NZ_JACCCO010000003.1"/>
</dbReference>
<accession>A0A852VD49</accession>
<organism evidence="2 3">
    <name type="scientific">Streptosporangium sandarakinum</name>
    <dbReference type="NCBI Taxonomy" id="1260955"/>
    <lineage>
        <taxon>Bacteria</taxon>
        <taxon>Bacillati</taxon>
        <taxon>Actinomycetota</taxon>
        <taxon>Actinomycetes</taxon>
        <taxon>Streptosporangiales</taxon>
        <taxon>Streptosporangiaceae</taxon>
        <taxon>Streptosporangium</taxon>
    </lineage>
</organism>
<comment type="caution">
    <text evidence="2">The sequence shown here is derived from an EMBL/GenBank/DDBJ whole genome shotgun (WGS) entry which is preliminary data.</text>
</comment>